<protein>
    <submittedName>
        <fullName evidence="5">Diguanylate cyclase/phosphodiesterase</fullName>
    </submittedName>
</protein>
<dbReference type="InterPro" id="IPR001633">
    <property type="entry name" value="EAL_dom"/>
</dbReference>
<evidence type="ECO:0000259" key="4">
    <source>
        <dbReference type="PROSITE" id="PS50887"/>
    </source>
</evidence>
<dbReference type="PROSITE" id="PS50887">
    <property type="entry name" value="GGDEF"/>
    <property type="match status" value="1"/>
</dbReference>
<dbReference type="InterPro" id="IPR000014">
    <property type="entry name" value="PAS"/>
</dbReference>
<dbReference type="SMART" id="SM00086">
    <property type="entry name" value="PAC"/>
    <property type="match status" value="1"/>
</dbReference>
<dbReference type="SMART" id="SM00052">
    <property type="entry name" value="EAL"/>
    <property type="match status" value="1"/>
</dbReference>
<evidence type="ECO:0000313" key="5">
    <source>
        <dbReference type="EMBL" id="PXX46781.1"/>
    </source>
</evidence>
<dbReference type="PANTHER" id="PTHR44757">
    <property type="entry name" value="DIGUANYLATE CYCLASE DGCP"/>
    <property type="match status" value="1"/>
</dbReference>
<dbReference type="OrthoDB" id="9813903at2"/>
<dbReference type="PROSITE" id="PS50883">
    <property type="entry name" value="EAL"/>
    <property type="match status" value="1"/>
</dbReference>
<dbReference type="NCBIfam" id="TIGR00229">
    <property type="entry name" value="sensory_box"/>
    <property type="match status" value="1"/>
</dbReference>
<dbReference type="CDD" id="cd01949">
    <property type="entry name" value="GGDEF"/>
    <property type="match status" value="1"/>
</dbReference>
<dbReference type="InterPro" id="IPR035919">
    <property type="entry name" value="EAL_sf"/>
</dbReference>
<dbReference type="SUPFAM" id="SSF141868">
    <property type="entry name" value="EAL domain-like"/>
    <property type="match status" value="1"/>
</dbReference>
<dbReference type="FunFam" id="3.20.20.450:FF:000001">
    <property type="entry name" value="Cyclic di-GMP phosphodiesterase yahA"/>
    <property type="match status" value="1"/>
</dbReference>
<dbReference type="SMART" id="SM00091">
    <property type="entry name" value="PAS"/>
    <property type="match status" value="1"/>
</dbReference>
<dbReference type="InterPro" id="IPR000160">
    <property type="entry name" value="GGDEF_dom"/>
</dbReference>
<dbReference type="InterPro" id="IPR035965">
    <property type="entry name" value="PAS-like_dom_sf"/>
</dbReference>
<dbReference type="InterPro" id="IPR013767">
    <property type="entry name" value="PAS_fold"/>
</dbReference>
<dbReference type="InterPro" id="IPR052155">
    <property type="entry name" value="Biofilm_reg_signaling"/>
</dbReference>
<dbReference type="Pfam" id="PF00989">
    <property type="entry name" value="PAS"/>
    <property type="match status" value="1"/>
</dbReference>
<accession>A0A318JCY7</accession>
<dbReference type="InterPro" id="IPR043128">
    <property type="entry name" value="Rev_trsase/Diguanyl_cyclase"/>
</dbReference>
<evidence type="ECO:0000259" key="1">
    <source>
        <dbReference type="PROSITE" id="PS50112"/>
    </source>
</evidence>
<organism evidence="5 6">
    <name type="scientific">Undibacterium pigrum</name>
    <dbReference type="NCBI Taxonomy" id="401470"/>
    <lineage>
        <taxon>Bacteria</taxon>
        <taxon>Pseudomonadati</taxon>
        <taxon>Pseudomonadota</taxon>
        <taxon>Betaproteobacteria</taxon>
        <taxon>Burkholderiales</taxon>
        <taxon>Oxalobacteraceae</taxon>
        <taxon>Undibacterium</taxon>
    </lineage>
</organism>
<dbReference type="InterPro" id="IPR000700">
    <property type="entry name" value="PAS-assoc_C"/>
</dbReference>
<dbReference type="NCBIfam" id="TIGR00254">
    <property type="entry name" value="GGDEF"/>
    <property type="match status" value="1"/>
</dbReference>
<feature type="domain" description="PAC" evidence="2">
    <location>
        <begin position="186"/>
        <end position="238"/>
    </location>
</feature>
<dbReference type="PANTHER" id="PTHR44757:SF2">
    <property type="entry name" value="BIOFILM ARCHITECTURE MAINTENANCE PROTEIN MBAA"/>
    <property type="match status" value="1"/>
</dbReference>
<dbReference type="EMBL" id="QJKB01000001">
    <property type="protein sequence ID" value="PXX46781.1"/>
    <property type="molecule type" value="Genomic_DNA"/>
</dbReference>
<feature type="domain" description="GGDEF" evidence="4">
    <location>
        <begin position="270"/>
        <end position="403"/>
    </location>
</feature>
<evidence type="ECO:0000313" key="6">
    <source>
        <dbReference type="Proteomes" id="UP000247792"/>
    </source>
</evidence>
<dbReference type="Proteomes" id="UP000247792">
    <property type="component" value="Unassembled WGS sequence"/>
</dbReference>
<dbReference type="Gene3D" id="3.30.450.20">
    <property type="entry name" value="PAS domain"/>
    <property type="match status" value="1"/>
</dbReference>
<dbReference type="SMART" id="SM00267">
    <property type="entry name" value="GGDEF"/>
    <property type="match status" value="1"/>
</dbReference>
<proteinExistence type="predicted"/>
<dbReference type="PROSITE" id="PS50113">
    <property type="entry name" value="PAC"/>
    <property type="match status" value="1"/>
</dbReference>
<dbReference type="SUPFAM" id="SSF55073">
    <property type="entry name" value="Nucleotide cyclase"/>
    <property type="match status" value="1"/>
</dbReference>
<dbReference type="CDD" id="cd01948">
    <property type="entry name" value="EAL"/>
    <property type="match status" value="1"/>
</dbReference>
<dbReference type="AlphaFoldDB" id="A0A318JCY7"/>
<dbReference type="CDD" id="cd00130">
    <property type="entry name" value="PAS"/>
    <property type="match status" value="1"/>
</dbReference>
<comment type="caution">
    <text evidence="5">The sequence shown here is derived from an EMBL/GenBank/DDBJ whole genome shotgun (WGS) entry which is preliminary data.</text>
</comment>
<feature type="domain" description="PAS" evidence="1">
    <location>
        <begin position="115"/>
        <end position="184"/>
    </location>
</feature>
<dbReference type="Gene3D" id="3.30.70.270">
    <property type="match status" value="1"/>
</dbReference>
<keyword evidence="6" id="KW-1185">Reference proteome</keyword>
<gene>
    <name evidence="5" type="ORF">DFR42_101356</name>
</gene>
<dbReference type="InterPro" id="IPR029787">
    <property type="entry name" value="Nucleotide_cyclase"/>
</dbReference>
<dbReference type="Pfam" id="PF00990">
    <property type="entry name" value="GGDEF"/>
    <property type="match status" value="1"/>
</dbReference>
<dbReference type="RefSeq" id="WP_110253230.1">
    <property type="nucleotide sequence ID" value="NZ_QJKB01000001.1"/>
</dbReference>
<dbReference type="InterPro" id="IPR001610">
    <property type="entry name" value="PAC"/>
</dbReference>
<evidence type="ECO:0000259" key="2">
    <source>
        <dbReference type="PROSITE" id="PS50113"/>
    </source>
</evidence>
<reference evidence="5 6" key="1">
    <citation type="submission" date="2018-05" db="EMBL/GenBank/DDBJ databases">
        <title>Genomic Encyclopedia of Type Strains, Phase IV (KMG-IV): sequencing the most valuable type-strain genomes for metagenomic binning, comparative biology and taxonomic classification.</title>
        <authorList>
            <person name="Goeker M."/>
        </authorList>
    </citation>
    <scope>NUCLEOTIDE SEQUENCE [LARGE SCALE GENOMIC DNA]</scope>
    <source>
        <strain evidence="5 6">DSM 19792</strain>
    </source>
</reference>
<sequence length="672" mass="74960">MTRLPAIDELEVGASLGEAVLCLRGEELDAALNRIVKDVFRDANAAFKRGKIDAQKAHADVLCMASPETYYILSSKKGQINEADLAKLNTLASLTAKLFSRRAKLDQEMQASAQAQWQQTQIIDQIHESVVTMDLAGFILSWNRGAEKLFGYAAQEVIGKNILFLYDGEDETGMQMYDSFLEHGGREMEVRRKKKSGEVFWASLNLSPLCDAQGLPIGIIGYLSDITARKEAEQKINHLAYYDGLTNLPNRSLFRQLVDNALLHSQRNNTSAAIIFLDLNRFKLINDTLGHDIGNELLRQVAARFLLTLRENDIVARLGSDEFAIAVLDINQHFHASLVVQKLLHALNDAFIVSGHELRVGASIGISVFPQDGNDANALLQKADIAMYKAKRSAGNVSGSFVFYSDSMNQSIAGRLYLESSMRKALENQEFYLQYQPKVDIQSGKIIGAEALLRWQHPEKGLISPAEFIPVAEETGLILQIDAWVLETACAQAREWQDSGIAPFRIAVNVTAREFTNSLPLRVKEALQRYQISPLWLELEITESMLMHSTESVIAIMEQITAQNVILALDDFGTGYSSLSYLKRFPIDTLKIDRSFILNIPTDQNDCAIASAIIMMAKQLNHKVIAEGVETREQLAFLINAGCDEVQGYLYSRPVSPQQLLALLDKNFHFDI</sequence>
<dbReference type="Gene3D" id="3.20.20.450">
    <property type="entry name" value="EAL domain"/>
    <property type="match status" value="1"/>
</dbReference>
<dbReference type="PROSITE" id="PS50112">
    <property type="entry name" value="PAS"/>
    <property type="match status" value="1"/>
</dbReference>
<dbReference type="GO" id="GO:0006355">
    <property type="term" value="P:regulation of DNA-templated transcription"/>
    <property type="evidence" value="ECO:0007669"/>
    <property type="project" value="InterPro"/>
</dbReference>
<name>A0A318JCY7_9BURK</name>
<dbReference type="SUPFAM" id="SSF55785">
    <property type="entry name" value="PYP-like sensor domain (PAS domain)"/>
    <property type="match status" value="1"/>
</dbReference>
<dbReference type="Pfam" id="PF00563">
    <property type="entry name" value="EAL"/>
    <property type="match status" value="1"/>
</dbReference>
<evidence type="ECO:0000259" key="3">
    <source>
        <dbReference type="PROSITE" id="PS50883"/>
    </source>
</evidence>
<feature type="domain" description="EAL" evidence="3">
    <location>
        <begin position="415"/>
        <end position="668"/>
    </location>
</feature>